<dbReference type="InterPro" id="IPR019833">
    <property type="entry name" value="Mn/Fe_SOD_BS"/>
</dbReference>
<dbReference type="Gene3D" id="1.10.287.990">
    <property type="entry name" value="Fe,Mn superoxide dismutase (SOD) domain"/>
    <property type="match status" value="1"/>
</dbReference>
<feature type="domain" description="Manganese/iron superoxide dismutase N-terminal" evidence="9">
    <location>
        <begin position="3"/>
        <end position="86"/>
    </location>
</feature>
<feature type="domain" description="Manganese/iron superoxide dismutase C-terminal" evidence="10">
    <location>
        <begin position="95"/>
        <end position="196"/>
    </location>
</feature>
<reference evidence="11 12" key="1">
    <citation type="journal article" date="2003" name="DNA Res.">
        <title>Complete genome structure of Gloeobacter violaceus PCC 7421, a cyanobacterium that lacks thylakoids.</title>
        <authorList>
            <person name="Nakamura Y."/>
            <person name="Kaneko T."/>
            <person name="Sato S."/>
            <person name="Mimuro M."/>
            <person name="Miyashita H."/>
            <person name="Tsuchiya T."/>
            <person name="Sasamoto S."/>
            <person name="Watanabe A."/>
            <person name="Kawashima K."/>
            <person name="Kishida Y."/>
            <person name="Kiyokawa C."/>
            <person name="Kohara M."/>
            <person name="Matsumoto M."/>
            <person name="Matsuno A."/>
            <person name="Nakazaki N."/>
            <person name="Shimpo S."/>
            <person name="Takeuchi C."/>
            <person name="Yamada M."/>
            <person name="Tabata S."/>
        </authorList>
    </citation>
    <scope>NUCLEOTIDE SEQUENCE [LARGE SCALE GENOMIC DNA]</scope>
    <source>
        <strain evidence="12">ATCC 29082 / PCC 7421</strain>
    </source>
</reference>
<dbReference type="Proteomes" id="UP000000557">
    <property type="component" value="Chromosome"/>
</dbReference>
<dbReference type="PRINTS" id="PR01703">
    <property type="entry name" value="MNSODISMTASE"/>
</dbReference>
<dbReference type="OrthoDB" id="9803125at2"/>
<keyword evidence="6" id="KW-0408">Iron</keyword>
<keyword evidence="5 8" id="KW-0560">Oxidoreductase</keyword>
<evidence type="ECO:0000256" key="1">
    <source>
        <dbReference type="ARBA" id="ARBA00008714"/>
    </source>
</evidence>
<dbReference type="KEGG" id="gvi:glr4327"/>
<evidence type="ECO:0000259" key="9">
    <source>
        <dbReference type="Pfam" id="PF00081"/>
    </source>
</evidence>
<dbReference type="STRING" id="251221.gene:10761846"/>
<feature type="binding site" evidence="7">
    <location>
        <position position="27"/>
    </location>
    <ligand>
        <name>Mn(2+)</name>
        <dbReference type="ChEBI" id="CHEBI:29035"/>
    </ligand>
</feature>
<dbReference type="InterPro" id="IPR036324">
    <property type="entry name" value="Mn/Fe_SOD_N_sf"/>
</dbReference>
<comment type="catalytic activity">
    <reaction evidence="8">
        <text>2 superoxide + 2 H(+) = H2O2 + O2</text>
        <dbReference type="Rhea" id="RHEA:20696"/>
        <dbReference type="ChEBI" id="CHEBI:15378"/>
        <dbReference type="ChEBI" id="CHEBI:15379"/>
        <dbReference type="ChEBI" id="CHEBI:16240"/>
        <dbReference type="ChEBI" id="CHEBI:18421"/>
        <dbReference type="EC" id="1.15.1.1"/>
    </reaction>
</comment>
<name>Q7NDA9_GLOVI</name>
<dbReference type="EMBL" id="BA000045">
    <property type="protein sequence ID" value="BAC92268.1"/>
    <property type="molecule type" value="Genomic_DNA"/>
</dbReference>
<accession>Q7NDA9</accession>
<dbReference type="PIRSF" id="PIRSF000349">
    <property type="entry name" value="SODismutase"/>
    <property type="match status" value="1"/>
</dbReference>
<dbReference type="SUPFAM" id="SSF46609">
    <property type="entry name" value="Fe,Mn superoxide dismutase (SOD), N-terminal domain"/>
    <property type="match status" value="1"/>
</dbReference>
<evidence type="ECO:0000313" key="12">
    <source>
        <dbReference type="Proteomes" id="UP000000557"/>
    </source>
</evidence>
<comment type="similarity">
    <text evidence="1 8">Belongs to the iron/manganese superoxide dismutase family.</text>
</comment>
<organism evidence="11 12">
    <name type="scientific">Gloeobacter violaceus (strain ATCC 29082 / PCC 7421)</name>
    <dbReference type="NCBI Taxonomy" id="251221"/>
    <lineage>
        <taxon>Bacteria</taxon>
        <taxon>Bacillati</taxon>
        <taxon>Cyanobacteriota</taxon>
        <taxon>Cyanophyceae</taxon>
        <taxon>Gloeobacterales</taxon>
        <taxon>Gloeobacteraceae</taxon>
        <taxon>Gloeobacter</taxon>
    </lineage>
</organism>
<dbReference type="InterPro" id="IPR036314">
    <property type="entry name" value="SOD_C_sf"/>
</dbReference>
<dbReference type="AlphaFoldDB" id="Q7NDA9"/>
<dbReference type="Pfam" id="PF02777">
    <property type="entry name" value="Sod_Fe_C"/>
    <property type="match status" value="1"/>
</dbReference>
<comment type="function">
    <text evidence="8">Destroys radicals which are normally produced within the cells and which are toxic to biological systems.</text>
</comment>
<dbReference type="HOGENOM" id="CLU_031625_0_0_3"/>
<evidence type="ECO:0000259" key="10">
    <source>
        <dbReference type="Pfam" id="PF02777"/>
    </source>
</evidence>
<dbReference type="eggNOG" id="COG0605">
    <property type="taxonomic scope" value="Bacteria"/>
</dbReference>
<evidence type="ECO:0000256" key="3">
    <source>
        <dbReference type="ARBA" id="ARBA00012682"/>
    </source>
</evidence>
<dbReference type="EnsemblBacteria" id="BAC92268">
    <property type="protein sequence ID" value="BAC92268"/>
    <property type="gene ID" value="BAC92268"/>
</dbReference>
<dbReference type="Gene3D" id="3.55.40.20">
    <property type="entry name" value="Iron/manganese superoxide dismutase, C-terminal domain"/>
    <property type="match status" value="1"/>
</dbReference>
<evidence type="ECO:0000256" key="7">
    <source>
        <dbReference type="PIRSR" id="PIRSR000349-1"/>
    </source>
</evidence>
<dbReference type="SUPFAM" id="SSF54719">
    <property type="entry name" value="Fe,Mn superoxide dismutase (SOD), C-terminal domain"/>
    <property type="match status" value="1"/>
</dbReference>
<dbReference type="FunFam" id="1.10.287.990:FF:000002">
    <property type="entry name" value="Superoxide dismutase"/>
    <property type="match status" value="1"/>
</dbReference>
<feature type="binding site" evidence="7">
    <location>
        <position position="79"/>
    </location>
    <ligand>
        <name>Mn(2+)</name>
        <dbReference type="ChEBI" id="CHEBI:29035"/>
    </ligand>
</feature>
<dbReference type="Pfam" id="PF00081">
    <property type="entry name" value="Sod_Fe_N"/>
    <property type="match status" value="1"/>
</dbReference>
<keyword evidence="12" id="KW-1185">Reference proteome</keyword>
<dbReference type="PANTHER" id="PTHR42769:SF3">
    <property type="entry name" value="SUPEROXIDE DISMUTASE [FE] 2, CHLOROPLASTIC"/>
    <property type="match status" value="1"/>
</dbReference>
<evidence type="ECO:0000256" key="4">
    <source>
        <dbReference type="ARBA" id="ARBA00022723"/>
    </source>
</evidence>
<feature type="binding site" evidence="7">
    <location>
        <position position="166"/>
    </location>
    <ligand>
        <name>Mn(2+)</name>
        <dbReference type="ChEBI" id="CHEBI:29035"/>
    </ligand>
</feature>
<proteinExistence type="inferred from homology"/>
<gene>
    <name evidence="11" type="primary">sodB</name>
</gene>
<dbReference type="GO" id="GO:0004784">
    <property type="term" value="F:superoxide dismutase activity"/>
    <property type="evidence" value="ECO:0007669"/>
    <property type="project" value="UniProtKB-EC"/>
</dbReference>
<dbReference type="RefSeq" id="WP_011144310.1">
    <property type="nucleotide sequence ID" value="NC_005125.1"/>
</dbReference>
<feature type="binding site" evidence="7">
    <location>
        <position position="162"/>
    </location>
    <ligand>
        <name>Mn(2+)</name>
        <dbReference type="ChEBI" id="CHEBI:29035"/>
    </ligand>
</feature>
<dbReference type="PROSITE" id="PS00088">
    <property type="entry name" value="SOD_MN"/>
    <property type="match status" value="1"/>
</dbReference>
<dbReference type="PATRIC" id="fig|251221.4.peg.4357"/>
<dbReference type="InterPro" id="IPR001189">
    <property type="entry name" value="Mn/Fe_SOD"/>
</dbReference>
<dbReference type="InterPro" id="IPR019832">
    <property type="entry name" value="Mn/Fe_SOD_C"/>
</dbReference>
<protein>
    <recommendedName>
        <fullName evidence="3 8">Superoxide dismutase</fullName>
        <ecNumber evidence="3 8">1.15.1.1</ecNumber>
    </recommendedName>
</protein>
<evidence type="ECO:0000256" key="5">
    <source>
        <dbReference type="ARBA" id="ARBA00023002"/>
    </source>
</evidence>
<dbReference type="EC" id="1.15.1.1" evidence="3 8"/>
<evidence type="ECO:0000256" key="8">
    <source>
        <dbReference type="RuleBase" id="RU000414"/>
    </source>
</evidence>
<dbReference type="InterPro" id="IPR019831">
    <property type="entry name" value="Mn/Fe_SOD_N"/>
</dbReference>
<comment type="subunit">
    <text evidence="2">Homodimer.</text>
</comment>
<dbReference type="GO" id="GO:0046872">
    <property type="term" value="F:metal ion binding"/>
    <property type="evidence" value="ECO:0007669"/>
    <property type="project" value="UniProtKB-KW"/>
</dbReference>
<evidence type="ECO:0000256" key="2">
    <source>
        <dbReference type="ARBA" id="ARBA00011738"/>
    </source>
</evidence>
<dbReference type="InParanoid" id="Q7NDA9"/>
<evidence type="ECO:0000256" key="6">
    <source>
        <dbReference type="ARBA" id="ARBA00023004"/>
    </source>
</evidence>
<reference evidence="11 12" key="2">
    <citation type="journal article" date="2003" name="DNA Res.">
        <title>Complete genome structure of Gloeobacter violaceus PCC 7421, a cyanobacterium that lacks thylakoids (supplement).</title>
        <authorList>
            <person name="Nakamura Y."/>
            <person name="Kaneko T."/>
            <person name="Sato S."/>
            <person name="Mimuro M."/>
            <person name="Miyashita H."/>
            <person name="Tsuchiya T."/>
            <person name="Sasamoto S."/>
            <person name="Watanabe A."/>
            <person name="Kawashima K."/>
            <person name="Kishida Y."/>
            <person name="Kiyokawa C."/>
            <person name="Kohara M."/>
            <person name="Matsumoto M."/>
            <person name="Matsuno A."/>
            <person name="Nakazaki N."/>
            <person name="Shimpo S."/>
            <person name="Takeuchi C."/>
            <person name="Yamada M."/>
            <person name="Tabata S."/>
        </authorList>
    </citation>
    <scope>NUCLEOTIDE SEQUENCE [LARGE SCALE GENOMIC DNA]</scope>
    <source>
        <strain evidence="12">ATCC 29082 / PCC 7421</strain>
    </source>
</reference>
<sequence>MAHTLPPLPYDENALAPYVSAQTLSFHYGKHHTGYLNNMNKAIAGTELESLSLVDLIRTAAKNAEQKTLFNNAAQVWNHTFYWNSMRPGGGGEPGGTLGEMIKDAFGSYDEFKKQFVTAGTTQFGSGYAWLVKDGEKLVVTKTPNAETPITDESKLPLLNMDVWEHAYYLDYQNLRPDYENAFADNLINWEFAEKNLERVFAG</sequence>
<evidence type="ECO:0000313" key="11">
    <source>
        <dbReference type="EMBL" id="BAC92268.1"/>
    </source>
</evidence>
<dbReference type="PANTHER" id="PTHR42769">
    <property type="entry name" value="SUPEROXIDE DISMUTASE"/>
    <property type="match status" value="1"/>
</dbReference>
<keyword evidence="4 7" id="KW-0479">Metal-binding</keyword>